<dbReference type="AlphaFoldDB" id="A0A8C6IVX4"/>
<proteinExistence type="predicted"/>
<protein>
    <submittedName>
        <fullName evidence="3">Uncharacterized protein</fullName>
    </submittedName>
</protein>
<reference evidence="3" key="1">
    <citation type="submission" date="2020-03" db="EMBL/GenBank/DDBJ databases">
        <title>Melopsittacus undulatus (budgerigar) genome, bMelUnd1, maternal haplotype with Z.</title>
        <authorList>
            <person name="Gedman G."/>
            <person name="Mountcastle J."/>
            <person name="Haase B."/>
            <person name="Formenti G."/>
            <person name="Wright T."/>
            <person name="Apodaca J."/>
            <person name="Pelan S."/>
            <person name="Chow W."/>
            <person name="Rhie A."/>
            <person name="Howe K."/>
            <person name="Fedrigo O."/>
            <person name="Jarvis E.D."/>
        </authorList>
    </citation>
    <scope>NUCLEOTIDE SEQUENCE [LARGE SCALE GENOMIC DNA]</scope>
</reference>
<feature type="transmembrane region" description="Helical" evidence="2">
    <location>
        <begin position="44"/>
        <end position="67"/>
    </location>
</feature>
<feature type="compositionally biased region" description="Basic and acidic residues" evidence="1">
    <location>
        <begin position="1"/>
        <end position="10"/>
    </location>
</feature>
<keyword evidence="4" id="KW-1185">Reference proteome</keyword>
<feature type="region of interest" description="Disordered" evidence="1">
    <location>
        <begin position="1"/>
        <end position="24"/>
    </location>
</feature>
<organism evidence="3 4">
    <name type="scientific">Melopsittacus undulatus</name>
    <name type="common">Budgerigar</name>
    <name type="synonym">Psittacus undulatus</name>
    <dbReference type="NCBI Taxonomy" id="13146"/>
    <lineage>
        <taxon>Eukaryota</taxon>
        <taxon>Metazoa</taxon>
        <taxon>Chordata</taxon>
        <taxon>Craniata</taxon>
        <taxon>Vertebrata</taxon>
        <taxon>Euteleostomi</taxon>
        <taxon>Archelosauria</taxon>
        <taxon>Archosauria</taxon>
        <taxon>Dinosauria</taxon>
        <taxon>Saurischia</taxon>
        <taxon>Theropoda</taxon>
        <taxon>Coelurosauria</taxon>
        <taxon>Aves</taxon>
        <taxon>Neognathae</taxon>
        <taxon>Neoaves</taxon>
        <taxon>Telluraves</taxon>
        <taxon>Australaves</taxon>
        <taxon>Psittaciformes</taxon>
        <taxon>Psittaculidae</taxon>
        <taxon>Melopsittacus</taxon>
    </lineage>
</organism>
<dbReference type="Proteomes" id="UP000694405">
    <property type="component" value="Chromosome 3"/>
</dbReference>
<keyword evidence="2" id="KW-0812">Transmembrane</keyword>
<keyword evidence="2" id="KW-0472">Membrane</keyword>
<name>A0A8C6IVX4_MELUD</name>
<accession>A0A8C6IVX4</accession>
<reference evidence="3" key="2">
    <citation type="submission" date="2025-08" db="UniProtKB">
        <authorList>
            <consortium name="Ensembl"/>
        </authorList>
    </citation>
    <scope>IDENTIFICATION</scope>
</reference>
<dbReference type="Ensembl" id="ENSMUNT00000004418.2">
    <property type="protein sequence ID" value="ENSMUNP00000003761.2"/>
    <property type="gene ID" value="ENSMUNG00000003181.2"/>
</dbReference>
<keyword evidence="2" id="KW-1133">Transmembrane helix</keyword>
<feature type="region of interest" description="Disordered" evidence="1">
    <location>
        <begin position="76"/>
        <end position="106"/>
    </location>
</feature>
<evidence type="ECO:0000313" key="3">
    <source>
        <dbReference type="Ensembl" id="ENSMUNP00000003761.2"/>
    </source>
</evidence>
<evidence type="ECO:0000256" key="1">
    <source>
        <dbReference type="SAM" id="MobiDB-lite"/>
    </source>
</evidence>
<evidence type="ECO:0000256" key="2">
    <source>
        <dbReference type="SAM" id="Phobius"/>
    </source>
</evidence>
<reference evidence="3" key="3">
    <citation type="submission" date="2025-09" db="UniProtKB">
        <authorList>
            <consortium name="Ensembl"/>
        </authorList>
    </citation>
    <scope>IDENTIFICATION</scope>
</reference>
<evidence type="ECO:0000313" key="4">
    <source>
        <dbReference type="Proteomes" id="UP000694405"/>
    </source>
</evidence>
<accession>A0A8V5FTK8</accession>
<feature type="compositionally biased region" description="Low complexity" evidence="1">
    <location>
        <begin position="88"/>
        <end position="99"/>
    </location>
</feature>
<sequence length="106" mass="11733">MQGEKEESRISKLHTGRSEGSCSPHLLQRKMHTSYLLSVFVKELPGYILLAGVLMPMALLLLLIAFFRLKLTEGESGLGGQAQHTSRSESSSFLSFSPSKTCCCRR</sequence>